<accession>A0AAN7C0H5</accession>
<dbReference type="EMBL" id="MU860686">
    <property type="protein sequence ID" value="KAK4233061.1"/>
    <property type="molecule type" value="Genomic_DNA"/>
</dbReference>
<feature type="non-terminal residue" evidence="1">
    <location>
        <position position="148"/>
    </location>
</feature>
<proteinExistence type="predicted"/>
<dbReference type="AlphaFoldDB" id="A0AAN7C0H5"/>
<dbReference type="Gene3D" id="3.40.50.300">
    <property type="entry name" value="P-loop containing nucleotide triphosphate hydrolases"/>
    <property type="match status" value="1"/>
</dbReference>
<sequence>MLLCGGDRTPTNLAISCTICVGRDPYHLTYFLILIRFHFGTSQPAIARVPEAGFAQCLDISTSIDISRPPRLADITRQATEEEDRRWKKMRQVDIMAQLRKMFGPKTQFRGVQETALQAIMRQENPVVVVMGTGGGKSIILMLPAACA</sequence>
<organism evidence="1 2">
    <name type="scientific">Achaetomium macrosporum</name>
    <dbReference type="NCBI Taxonomy" id="79813"/>
    <lineage>
        <taxon>Eukaryota</taxon>
        <taxon>Fungi</taxon>
        <taxon>Dikarya</taxon>
        <taxon>Ascomycota</taxon>
        <taxon>Pezizomycotina</taxon>
        <taxon>Sordariomycetes</taxon>
        <taxon>Sordariomycetidae</taxon>
        <taxon>Sordariales</taxon>
        <taxon>Chaetomiaceae</taxon>
        <taxon>Achaetomium</taxon>
    </lineage>
</organism>
<protein>
    <submittedName>
        <fullName evidence="1">Uncharacterized protein</fullName>
    </submittedName>
</protein>
<reference evidence="1" key="1">
    <citation type="journal article" date="2023" name="Mol. Phylogenet. Evol.">
        <title>Genome-scale phylogeny and comparative genomics of the fungal order Sordariales.</title>
        <authorList>
            <person name="Hensen N."/>
            <person name="Bonometti L."/>
            <person name="Westerberg I."/>
            <person name="Brannstrom I.O."/>
            <person name="Guillou S."/>
            <person name="Cros-Aarteil S."/>
            <person name="Calhoun S."/>
            <person name="Haridas S."/>
            <person name="Kuo A."/>
            <person name="Mondo S."/>
            <person name="Pangilinan J."/>
            <person name="Riley R."/>
            <person name="LaButti K."/>
            <person name="Andreopoulos B."/>
            <person name="Lipzen A."/>
            <person name="Chen C."/>
            <person name="Yan M."/>
            <person name="Daum C."/>
            <person name="Ng V."/>
            <person name="Clum A."/>
            <person name="Steindorff A."/>
            <person name="Ohm R.A."/>
            <person name="Martin F."/>
            <person name="Silar P."/>
            <person name="Natvig D.O."/>
            <person name="Lalanne C."/>
            <person name="Gautier V."/>
            <person name="Ament-Velasquez S.L."/>
            <person name="Kruys A."/>
            <person name="Hutchinson M.I."/>
            <person name="Powell A.J."/>
            <person name="Barry K."/>
            <person name="Miller A.N."/>
            <person name="Grigoriev I.V."/>
            <person name="Debuchy R."/>
            <person name="Gladieux P."/>
            <person name="Hiltunen Thoren M."/>
            <person name="Johannesson H."/>
        </authorList>
    </citation>
    <scope>NUCLEOTIDE SEQUENCE</scope>
    <source>
        <strain evidence="1">CBS 532.94</strain>
    </source>
</reference>
<dbReference type="SUPFAM" id="SSF52540">
    <property type="entry name" value="P-loop containing nucleoside triphosphate hydrolases"/>
    <property type="match status" value="1"/>
</dbReference>
<comment type="caution">
    <text evidence="1">The sequence shown here is derived from an EMBL/GenBank/DDBJ whole genome shotgun (WGS) entry which is preliminary data.</text>
</comment>
<dbReference type="Proteomes" id="UP001303760">
    <property type="component" value="Unassembled WGS sequence"/>
</dbReference>
<gene>
    <name evidence="1" type="ORF">C8A03DRAFT_39258</name>
</gene>
<evidence type="ECO:0000313" key="1">
    <source>
        <dbReference type="EMBL" id="KAK4233061.1"/>
    </source>
</evidence>
<reference evidence="1" key="2">
    <citation type="submission" date="2023-05" db="EMBL/GenBank/DDBJ databases">
        <authorList>
            <consortium name="Lawrence Berkeley National Laboratory"/>
            <person name="Steindorff A."/>
            <person name="Hensen N."/>
            <person name="Bonometti L."/>
            <person name="Westerberg I."/>
            <person name="Brannstrom I.O."/>
            <person name="Guillou S."/>
            <person name="Cros-Aarteil S."/>
            <person name="Calhoun S."/>
            <person name="Haridas S."/>
            <person name="Kuo A."/>
            <person name="Mondo S."/>
            <person name="Pangilinan J."/>
            <person name="Riley R."/>
            <person name="Labutti K."/>
            <person name="Andreopoulos B."/>
            <person name="Lipzen A."/>
            <person name="Chen C."/>
            <person name="Yanf M."/>
            <person name="Daum C."/>
            <person name="Ng V."/>
            <person name="Clum A."/>
            <person name="Ohm R."/>
            <person name="Martin F."/>
            <person name="Silar P."/>
            <person name="Natvig D."/>
            <person name="Lalanne C."/>
            <person name="Gautier V."/>
            <person name="Ament-Velasquez S.L."/>
            <person name="Kruys A."/>
            <person name="Hutchinson M.I."/>
            <person name="Powell A.J."/>
            <person name="Barry K."/>
            <person name="Miller A.N."/>
            <person name="Grigoriev I.V."/>
            <person name="Debuchy R."/>
            <person name="Gladieux P."/>
            <person name="Thoren M.H."/>
            <person name="Johannesson H."/>
        </authorList>
    </citation>
    <scope>NUCLEOTIDE SEQUENCE</scope>
    <source>
        <strain evidence="1">CBS 532.94</strain>
    </source>
</reference>
<keyword evidence="2" id="KW-1185">Reference proteome</keyword>
<evidence type="ECO:0000313" key="2">
    <source>
        <dbReference type="Proteomes" id="UP001303760"/>
    </source>
</evidence>
<dbReference type="InterPro" id="IPR027417">
    <property type="entry name" value="P-loop_NTPase"/>
</dbReference>
<name>A0AAN7C0H5_9PEZI</name>